<dbReference type="AlphaFoldDB" id="A0A1V1I3I3"/>
<feature type="transmembrane region" description="Helical" evidence="1">
    <location>
        <begin position="194"/>
        <end position="214"/>
    </location>
</feature>
<name>A0A1V1I3I3_9FIRM</name>
<keyword evidence="1" id="KW-0812">Transmembrane</keyword>
<sequence length="237" mass="27058">MEDVKISIRSIIVYELIMIIGTIIMSSFIRISDNNLTQLISNFVIQLISSGYLAYIIKKFYKLENIGFSKINKDKLVWFVPYILILTPMLYKFIEGILKNISYFNSTTLISIILIFIGTVMAGFSEEIMFRGMLLNTLKGKIPLISAMIVSSLGFSFVPLAIILNNILPLAIFHTLWNFIIIASSTMEISISNVYLLCNPINIIISIILWTIIIKKHKKSTFSKNKLVFSKKLRDKI</sequence>
<dbReference type="GO" id="GO:0004175">
    <property type="term" value="F:endopeptidase activity"/>
    <property type="evidence" value="ECO:0007669"/>
    <property type="project" value="UniProtKB-ARBA"/>
</dbReference>
<evidence type="ECO:0000313" key="4">
    <source>
        <dbReference type="Proteomes" id="UP000245622"/>
    </source>
</evidence>
<dbReference type="GeneID" id="82205413"/>
<dbReference type="KEGG" id="ril:CRIB_1375"/>
<dbReference type="RefSeq" id="WP_180701544.1">
    <property type="nucleotide sequence ID" value="NZ_CAOWGD010000005.1"/>
</dbReference>
<dbReference type="Pfam" id="PF02517">
    <property type="entry name" value="Rce1-like"/>
    <property type="match status" value="1"/>
</dbReference>
<keyword evidence="1" id="KW-0472">Membrane</keyword>
<feature type="transmembrane region" description="Helical" evidence="1">
    <location>
        <begin position="106"/>
        <end position="124"/>
    </location>
</feature>
<protein>
    <recommendedName>
        <fullName evidence="2">CAAX prenyl protease 2/Lysostaphin resistance protein A-like domain-containing protein</fullName>
    </recommendedName>
</protein>
<evidence type="ECO:0000256" key="1">
    <source>
        <dbReference type="SAM" id="Phobius"/>
    </source>
</evidence>
<dbReference type="GO" id="GO:0080120">
    <property type="term" value="P:CAAX-box protein maturation"/>
    <property type="evidence" value="ECO:0007669"/>
    <property type="project" value="UniProtKB-ARBA"/>
</dbReference>
<evidence type="ECO:0000313" key="3">
    <source>
        <dbReference type="EMBL" id="CED93984.1"/>
    </source>
</evidence>
<dbReference type="EMBL" id="LN555523">
    <property type="protein sequence ID" value="CED93984.1"/>
    <property type="molecule type" value="Genomic_DNA"/>
</dbReference>
<reference evidence="3 4" key="1">
    <citation type="submission" date="2014-04" db="EMBL/GenBank/DDBJ databases">
        <authorList>
            <person name="Hornung B.V."/>
        </authorList>
    </citation>
    <scope>NUCLEOTIDE SEQUENCE [LARGE SCALE GENOMIC DNA]</scope>
    <source>
        <strain evidence="3 4">CRIB</strain>
    </source>
</reference>
<accession>A0A1V1I3I3</accession>
<organism evidence="3 4">
    <name type="scientific">Romboutsia ilealis</name>
    <dbReference type="NCBI Taxonomy" id="1115758"/>
    <lineage>
        <taxon>Bacteria</taxon>
        <taxon>Bacillati</taxon>
        <taxon>Bacillota</taxon>
        <taxon>Clostridia</taxon>
        <taxon>Peptostreptococcales</taxon>
        <taxon>Peptostreptococcaceae</taxon>
        <taxon>Romboutsia</taxon>
    </lineage>
</organism>
<evidence type="ECO:0000259" key="2">
    <source>
        <dbReference type="Pfam" id="PF02517"/>
    </source>
</evidence>
<dbReference type="InterPro" id="IPR003675">
    <property type="entry name" value="Rce1/LyrA-like_dom"/>
</dbReference>
<gene>
    <name evidence="3" type="ORF">CRIB_1375</name>
</gene>
<feature type="transmembrane region" description="Helical" evidence="1">
    <location>
        <begin position="144"/>
        <end position="168"/>
    </location>
</feature>
<keyword evidence="4" id="KW-1185">Reference proteome</keyword>
<feature type="transmembrane region" description="Helical" evidence="1">
    <location>
        <begin position="12"/>
        <end position="31"/>
    </location>
</feature>
<feature type="domain" description="CAAX prenyl protease 2/Lysostaphin resistance protein A-like" evidence="2">
    <location>
        <begin position="111"/>
        <end position="189"/>
    </location>
</feature>
<feature type="transmembrane region" description="Helical" evidence="1">
    <location>
        <begin position="37"/>
        <end position="55"/>
    </location>
</feature>
<keyword evidence="1" id="KW-1133">Transmembrane helix</keyword>
<dbReference type="Proteomes" id="UP000245622">
    <property type="component" value="Chromosome 1"/>
</dbReference>
<proteinExistence type="predicted"/>
<feature type="transmembrane region" description="Helical" evidence="1">
    <location>
        <begin position="76"/>
        <end position="94"/>
    </location>
</feature>